<keyword evidence="15 24" id="KW-1133">Transmembrane helix</keyword>
<evidence type="ECO:0000259" key="27">
    <source>
        <dbReference type="PROSITE" id="PS51007"/>
    </source>
</evidence>
<dbReference type="PROSITE" id="PS51257">
    <property type="entry name" value="PROKAR_LIPOPROTEIN"/>
    <property type="match status" value="1"/>
</dbReference>
<evidence type="ECO:0000256" key="13">
    <source>
        <dbReference type="ARBA" id="ARBA00022967"/>
    </source>
</evidence>
<comment type="similarity">
    <text evidence="3 22">Belongs to the cytochrome c oxidase subunit 2 family.</text>
</comment>
<comment type="catalytic activity">
    <reaction evidence="20 23">
        <text>4 Fe(II)-[cytochrome c] + O2 + 8 H(+)(in) = 4 Fe(III)-[cytochrome c] + 2 H2O + 4 H(+)(out)</text>
        <dbReference type="Rhea" id="RHEA:11436"/>
        <dbReference type="Rhea" id="RHEA-COMP:10350"/>
        <dbReference type="Rhea" id="RHEA-COMP:14399"/>
        <dbReference type="ChEBI" id="CHEBI:15377"/>
        <dbReference type="ChEBI" id="CHEBI:15378"/>
        <dbReference type="ChEBI" id="CHEBI:15379"/>
        <dbReference type="ChEBI" id="CHEBI:29033"/>
        <dbReference type="ChEBI" id="CHEBI:29034"/>
        <dbReference type="EC" id="7.1.1.9"/>
    </reaction>
</comment>
<keyword evidence="11 21" id="KW-0479">Metal-binding</keyword>
<evidence type="ECO:0000256" key="12">
    <source>
        <dbReference type="ARBA" id="ARBA00022729"/>
    </source>
</evidence>
<dbReference type="SUPFAM" id="SSF46626">
    <property type="entry name" value="Cytochrome c"/>
    <property type="match status" value="1"/>
</dbReference>
<dbReference type="PROSITE" id="PS50857">
    <property type="entry name" value="COX2_CUA"/>
    <property type="match status" value="1"/>
</dbReference>
<keyword evidence="29" id="KW-1185">Reference proteome</keyword>
<evidence type="ECO:0000313" key="29">
    <source>
        <dbReference type="Proteomes" id="UP000626844"/>
    </source>
</evidence>
<keyword evidence="7" id="KW-1003">Cell membrane</keyword>
<evidence type="ECO:0000256" key="6">
    <source>
        <dbReference type="ARBA" id="ARBA00022448"/>
    </source>
</evidence>
<dbReference type="Pfam" id="PF00034">
    <property type="entry name" value="Cytochrom_C"/>
    <property type="match status" value="1"/>
</dbReference>
<evidence type="ECO:0000256" key="20">
    <source>
        <dbReference type="ARBA" id="ARBA00047816"/>
    </source>
</evidence>
<dbReference type="GO" id="GO:0042773">
    <property type="term" value="P:ATP synthesis coupled electron transport"/>
    <property type="evidence" value="ECO:0007669"/>
    <property type="project" value="TreeGrafter"/>
</dbReference>
<dbReference type="EMBL" id="JACXAI010000014">
    <property type="protein sequence ID" value="MBD1380950.1"/>
    <property type="molecule type" value="Genomic_DNA"/>
</dbReference>
<evidence type="ECO:0000256" key="7">
    <source>
        <dbReference type="ARBA" id="ARBA00022475"/>
    </source>
</evidence>
<dbReference type="PANTHER" id="PTHR22888">
    <property type="entry name" value="CYTOCHROME C OXIDASE, SUBUNIT II"/>
    <property type="match status" value="1"/>
</dbReference>
<dbReference type="GO" id="GO:0020037">
    <property type="term" value="F:heme binding"/>
    <property type="evidence" value="ECO:0007669"/>
    <property type="project" value="InterPro"/>
</dbReference>
<dbReference type="Proteomes" id="UP000626844">
    <property type="component" value="Unassembled WGS sequence"/>
</dbReference>
<evidence type="ECO:0000256" key="4">
    <source>
        <dbReference type="ARBA" id="ARBA00012949"/>
    </source>
</evidence>
<keyword evidence="8 21" id="KW-0349">Heme</keyword>
<dbReference type="SUPFAM" id="SSF49503">
    <property type="entry name" value="Cupredoxins"/>
    <property type="match status" value="1"/>
</dbReference>
<evidence type="ECO:0000313" key="28">
    <source>
        <dbReference type="EMBL" id="MBD1380950.1"/>
    </source>
</evidence>
<evidence type="ECO:0000256" key="3">
    <source>
        <dbReference type="ARBA" id="ARBA00007866"/>
    </source>
</evidence>
<dbReference type="AlphaFoldDB" id="A0A926NH30"/>
<keyword evidence="17 23" id="KW-0186">Copper</keyword>
<accession>A0A926NH30</accession>
<keyword evidence="6 22" id="KW-0813">Transport</keyword>
<evidence type="ECO:0000256" key="10">
    <source>
        <dbReference type="ARBA" id="ARBA00022692"/>
    </source>
</evidence>
<evidence type="ECO:0000256" key="16">
    <source>
        <dbReference type="ARBA" id="ARBA00023004"/>
    </source>
</evidence>
<keyword evidence="14 22" id="KW-0249">Electron transport</keyword>
<evidence type="ECO:0000256" key="24">
    <source>
        <dbReference type="SAM" id="Phobius"/>
    </source>
</evidence>
<feature type="domain" description="Cytochrome oxidase subunit II copper A binding" evidence="25">
    <location>
        <begin position="131"/>
        <end position="250"/>
    </location>
</feature>
<dbReference type="FunFam" id="2.60.40.420:FF:000042">
    <property type="entry name" value="Cytochrome c oxidase subunit 2"/>
    <property type="match status" value="1"/>
</dbReference>
<dbReference type="PRINTS" id="PR01166">
    <property type="entry name" value="CYCOXIDASEII"/>
</dbReference>
<evidence type="ECO:0000256" key="19">
    <source>
        <dbReference type="ARBA" id="ARBA00024688"/>
    </source>
</evidence>
<feature type="transmembrane region" description="Helical" evidence="24">
    <location>
        <begin position="93"/>
        <end position="115"/>
    </location>
</feature>
<feature type="transmembrane region" description="Helical" evidence="24">
    <location>
        <begin position="41"/>
        <end position="69"/>
    </location>
</feature>
<dbReference type="RefSeq" id="WP_191158547.1">
    <property type="nucleotide sequence ID" value="NZ_JACXAI010000014.1"/>
</dbReference>
<proteinExistence type="inferred from homology"/>
<comment type="function">
    <text evidence="19 23">Subunits I and II form the functional core of the enzyme complex. Electrons originating in cytochrome c are transferred via heme a and Cu(A) to the binuclear center formed by heme a3 and Cu(B).</text>
</comment>
<evidence type="ECO:0000256" key="2">
    <source>
        <dbReference type="ARBA" id="ARBA00004651"/>
    </source>
</evidence>
<dbReference type="GO" id="GO:0005886">
    <property type="term" value="C:plasma membrane"/>
    <property type="evidence" value="ECO:0007669"/>
    <property type="project" value="UniProtKB-SubCell"/>
</dbReference>
<dbReference type="Pfam" id="PF00116">
    <property type="entry name" value="COX2"/>
    <property type="match status" value="1"/>
</dbReference>
<keyword evidence="16 21" id="KW-0408">Iron</keyword>
<feature type="domain" description="Cytochrome oxidase subunit II transmembrane region profile" evidence="26">
    <location>
        <begin position="23"/>
        <end position="121"/>
    </location>
</feature>
<comment type="caution">
    <text evidence="28">The sequence shown here is derived from an EMBL/GenBank/DDBJ whole genome shotgun (WGS) entry which is preliminary data.</text>
</comment>
<evidence type="ECO:0000256" key="21">
    <source>
        <dbReference type="PROSITE-ProRule" id="PRU00433"/>
    </source>
</evidence>
<dbReference type="PROSITE" id="PS50999">
    <property type="entry name" value="COX2_TM"/>
    <property type="match status" value="1"/>
</dbReference>
<keyword evidence="12" id="KW-0732">Signal</keyword>
<comment type="cofactor">
    <cofactor evidence="23">
        <name>Cu cation</name>
        <dbReference type="ChEBI" id="CHEBI:23378"/>
    </cofactor>
    <text evidence="23">Binds a copper A center.</text>
</comment>
<dbReference type="InterPro" id="IPR009056">
    <property type="entry name" value="Cyt_c-like_dom"/>
</dbReference>
<name>A0A926NH30_9BACI</name>
<dbReference type="NCBIfam" id="TIGR02866">
    <property type="entry name" value="CoxB"/>
    <property type="match status" value="1"/>
</dbReference>
<evidence type="ECO:0000259" key="26">
    <source>
        <dbReference type="PROSITE" id="PS50999"/>
    </source>
</evidence>
<protein>
    <recommendedName>
        <fullName evidence="5 23">Cytochrome c oxidase subunit 2</fullName>
        <ecNumber evidence="4 23">7.1.1.9</ecNumber>
    </recommendedName>
</protein>
<evidence type="ECO:0000256" key="23">
    <source>
        <dbReference type="RuleBase" id="RU004024"/>
    </source>
</evidence>
<reference evidence="28" key="1">
    <citation type="submission" date="2020-09" db="EMBL/GenBank/DDBJ databases">
        <title>A novel bacterium of genus Bacillus, isolated from South China Sea.</title>
        <authorList>
            <person name="Huang H."/>
            <person name="Mo K."/>
            <person name="Hu Y."/>
        </authorList>
    </citation>
    <scope>NUCLEOTIDE SEQUENCE</scope>
    <source>
        <strain evidence="28">IB182487</strain>
    </source>
</reference>
<dbReference type="Gene3D" id="1.10.287.90">
    <property type="match status" value="1"/>
</dbReference>
<dbReference type="InterPro" id="IPR002429">
    <property type="entry name" value="CcO_II-like_C"/>
</dbReference>
<dbReference type="InterPro" id="IPR036909">
    <property type="entry name" value="Cyt_c-like_dom_sf"/>
</dbReference>
<evidence type="ECO:0000259" key="25">
    <source>
        <dbReference type="PROSITE" id="PS50857"/>
    </source>
</evidence>
<gene>
    <name evidence="28" type="primary">coxB</name>
    <name evidence="28" type="ORF">IC621_11970</name>
</gene>
<evidence type="ECO:0000256" key="1">
    <source>
        <dbReference type="ARBA" id="ARBA00001926"/>
    </source>
</evidence>
<dbReference type="InterPro" id="IPR011759">
    <property type="entry name" value="Cyt_c_oxidase_su2_TM_dom"/>
</dbReference>
<dbReference type="InterPro" id="IPR014222">
    <property type="entry name" value="Cyt_c_oxidase_su2"/>
</dbReference>
<feature type="domain" description="Cytochrome c" evidence="27">
    <location>
        <begin position="261"/>
        <end position="356"/>
    </location>
</feature>
<keyword evidence="18 24" id="KW-0472">Membrane</keyword>
<dbReference type="EC" id="7.1.1.9" evidence="4 23"/>
<dbReference type="GO" id="GO:0004129">
    <property type="term" value="F:cytochrome-c oxidase activity"/>
    <property type="evidence" value="ECO:0007669"/>
    <property type="project" value="UniProtKB-EC"/>
</dbReference>
<dbReference type="GO" id="GO:0005507">
    <property type="term" value="F:copper ion binding"/>
    <property type="evidence" value="ECO:0007669"/>
    <property type="project" value="InterPro"/>
</dbReference>
<evidence type="ECO:0000256" key="18">
    <source>
        <dbReference type="ARBA" id="ARBA00023136"/>
    </source>
</evidence>
<dbReference type="GO" id="GO:0016491">
    <property type="term" value="F:oxidoreductase activity"/>
    <property type="evidence" value="ECO:0007669"/>
    <property type="project" value="InterPro"/>
</dbReference>
<comment type="cofactor">
    <cofactor evidence="1">
        <name>heme c</name>
        <dbReference type="ChEBI" id="CHEBI:61717"/>
    </cofactor>
</comment>
<dbReference type="PANTHER" id="PTHR22888:SF10">
    <property type="entry name" value="CYTOCHROME C OXIDASE SUBUNIT 2"/>
    <property type="match status" value="1"/>
</dbReference>
<keyword evidence="9 22" id="KW-0679">Respiratory chain</keyword>
<dbReference type="Gene3D" id="2.60.40.420">
    <property type="entry name" value="Cupredoxins - blue copper proteins"/>
    <property type="match status" value="1"/>
</dbReference>
<keyword evidence="10 22" id="KW-0812">Transmembrane</keyword>
<evidence type="ECO:0000256" key="22">
    <source>
        <dbReference type="RuleBase" id="RU000456"/>
    </source>
</evidence>
<dbReference type="PROSITE" id="PS51007">
    <property type="entry name" value="CYTC"/>
    <property type="match status" value="1"/>
</dbReference>
<dbReference type="SUPFAM" id="SSF81464">
    <property type="entry name" value="Cytochrome c oxidase subunit II-like, transmembrane region"/>
    <property type="match status" value="1"/>
</dbReference>
<evidence type="ECO:0000256" key="14">
    <source>
        <dbReference type="ARBA" id="ARBA00022982"/>
    </source>
</evidence>
<evidence type="ECO:0000256" key="9">
    <source>
        <dbReference type="ARBA" id="ARBA00022660"/>
    </source>
</evidence>
<dbReference type="Pfam" id="PF02790">
    <property type="entry name" value="COX2_TM"/>
    <property type="match status" value="1"/>
</dbReference>
<evidence type="ECO:0000256" key="11">
    <source>
        <dbReference type="ARBA" id="ARBA00022723"/>
    </source>
</evidence>
<evidence type="ECO:0000256" key="17">
    <source>
        <dbReference type="ARBA" id="ARBA00023008"/>
    </source>
</evidence>
<organism evidence="28 29">
    <name type="scientific">Metabacillus arenae</name>
    <dbReference type="NCBI Taxonomy" id="2771434"/>
    <lineage>
        <taxon>Bacteria</taxon>
        <taxon>Bacillati</taxon>
        <taxon>Bacillota</taxon>
        <taxon>Bacilli</taxon>
        <taxon>Bacillales</taxon>
        <taxon>Bacillaceae</taxon>
        <taxon>Metabacillus</taxon>
    </lineage>
</organism>
<comment type="subcellular location">
    <subcellularLocation>
        <location evidence="2 22">Cell membrane</location>
        <topology evidence="2 22">Multi-pass membrane protein</topology>
    </subcellularLocation>
</comment>
<dbReference type="InterPro" id="IPR008972">
    <property type="entry name" value="Cupredoxin"/>
</dbReference>
<evidence type="ECO:0000256" key="15">
    <source>
        <dbReference type="ARBA" id="ARBA00022989"/>
    </source>
</evidence>
<keyword evidence="13" id="KW-1278">Translocase</keyword>
<dbReference type="InterPro" id="IPR036257">
    <property type="entry name" value="Cyt_c_oxidase_su2_TM_sf"/>
</dbReference>
<evidence type="ECO:0000256" key="5">
    <source>
        <dbReference type="ARBA" id="ARBA00015946"/>
    </source>
</evidence>
<dbReference type="InterPro" id="IPR045187">
    <property type="entry name" value="CcO_II"/>
</dbReference>
<sequence>MKNWLTKWRLFTVFALMTLVLAGCGEPFLSTLQPAGEVADMQYSIMILSTIMMVVVVAVVTIIFVYVVVKFRRRKGDEDKIPEQVEGSHKLEVIWTVIPILLLIVLAVPVVAATFDLADTRAMDKENRKPEDALVINVRANLYWWEFEYPDHGIITSQDLVVPTDEKVYFNLKASDVKHSFWIPAIGGKMDTNTENINKFWLQFDSERSDLENEDYFYGKCAELCGPSHALMDFKVETLSKDEFNSWVKGMKEYKATAEGDMAQQGEQLFEEKGCIGCHAVNPVDERPEQARKGPNLATFGERSRVAGILEHNEENIRKWLKDPEAYKPGNKMTNTYPELEDGEVDALTEYLKGLKLEEK</sequence>
<evidence type="ECO:0000256" key="8">
    <source>
        <dbReference type="ARBA" id="ARBA00022617"/>
    </source>
</evidence>